<organism evidence="1 2">
    <name type="scientific">Microcystis novacekii Mn_MB_F_20050700_S1D</name>
    <dbReference type="NCBI Taxonomy" id="2486266"/>
    <lineage>
        <taxon>Bacteria</taxon>
        <taxon>Bacillati</taxon>
        <taxon>Cyanobacteriota</taxon>
        <taxon>Cyanophyceae</taxon>
        <taxon>Oscillatoriophycideae</taxon>
        <taxon>Chroococcales</taxon>
        <taxon>Microcystaceae</taxon>
        <taxon>Microcystis</taxon>
    </lineage>
</organism>
<evidence type="ECO:0000313" key="2">
    <source>
        <dbReference type="Proteomes" id="UP000319191"/>
    </source>
</evidence>
<proteinExistence type="predicted"/>
<sequence>MQQLAKPYYRNLTSQICFDWGQPITTYTVKPLHEEGLDVTIDVWDNQTIDDTPGRRTKLKGQKPSIFRGGAVQS</sequence>
<gene>
    <name evidence="1" type="ORF">EWV54_12625</name>
</gene>
<protein>
    <submittedName>
        <fullName evidence="1">Uncharacterized protein</fullName>
    </submittedName>
</protein>
<dbReference type="EMBL" id="SFAV01000166">
    <property type="protein sequence ID" value="TRU87368.1"/>
    <property type="molecule type" value="Genomic_DNA"/>
</dbReference>
<comment type="caution">
    <text evidence="1">The sequence shown here is derived from an EMBL/GenBank/DDBJ whole genome shotgun (WGS) entry which is preliminary data.</text>
</comment>
<dbReference type="AlphaFoldDB" id="A0A552IV60"/>
<evidence type="ECO:0000313" key="1">
    <source>
        <dbReference type="EMBL" id="TRU87368.1"/>
    </source>
</evidence>
<accession>A0A552IV60</accession>
<reference evidence="1 2" key="1">
    <citation type="submission" date="2019-01" db="EMBL/GenBank/DDBJ databases">
        <title>Coherence of Microcystis species and biogeography revealed through population genomics.</title>
        <authorList>
            <person name="Perez-Carrascal O.M."/>
            <person name="Terrat Y."/>
            <person name="Giani A."/>
            <person name="Fortin N."/>
            <person name="Tromas N."/>
            <person name="Shapiro B.J."/>
        </authorList>
    </citation>
    <scope>NUCLEOTIDE SEQUENCE [LARGE SCALE GENOMIC DNA]</scope>
    <source>
        <strain evidence="1">Mn_MB_F_20050700_S1D</strain>
    </source>
</reference>
<name>A0A552IV60_9CHRO</name>
<dbReference type="Proteomes" id="UP000319191">
    <property type="component" value="Unassembled WGS sequence"/>
</dbReference>